<dbReference type="SUPFAM" id="SSF50965">
    <property type="entry name" value="Galactose oxidase, central domain"/>
    <property type="match status" value="1"/>
</dbReference>
<evidence type="ECO:0000259" key="7">
    <source>
        <dbReference type="PROSITE" id="PS51007"/>
    </source>
</evidence>
<proteinExistence type="predicted"/>
<organism evidence="9 10">
    <name type="scientific">Paraburkholderia ribeironis</name>
    <dbReference type="NCBI Taxonomy" id="1247936"/>
    <lineage>
        <taxon>Bacteria</taxon>
        <taxon>Pseudomonadati</taxon>
        <taxon>Pseudomonadota</taxon>
        <taxon>Betaproteobacteria</taxon>
        <taxon>Burkholderiales</taxon>
        <taxon>Burkholderiaceae</taxon>
        <taxon>Paraburkholderia</taxon>
    </lineage>
</organism>
<dbReference type="InterPro" id="IPR011964">
    <property type="entry name" value="YVTN_b-propeller_repeat"/>
</dbReference>
<dbReference type="InterPro" id="IPR036404">
    <property type="entry name" value="Jacalin-like_lectin_dom_sf"/>
</dbReference>
<reference evidence="9 10" key="1">
    <citation type="submission" date="2016-12" db="EMBL/GenBank/DDBJ databases">
        <authorList>
            <person name="Song W.-J."/>
            <person name="Kurnit D.M."/>
        </authorList>
    </citation>
    <scope>NUCLEOTIDE SEQUENCE [LARGE SCALE GENOMIC DNA]</scope>
    <source>
        <strain evidence="9 10">STM7296</strain>
    </source>
</reference>
<dbReference type="Gene3D" id="1.10.760.10">
    <property type="entry name" value="Cytochrome c-like domain"/>
    <property type="match status" value="2"/>
</dbReference>
<accession>A0A1N7RV94</accession>
<evidence type="ECO:0000259" key="8">
    <source>
        <dbReference type="PROSITE" id="PS51752"/>
    </source>
</evidence>
<dbReference type="Gene3D" id="2.130.10.80">
    <property type="entry name" value="Galactose oxidase/kelch, beta-propeller"/>
    <property type="match status" value="1"/>
</dbReference>
<dbReference type="Pfam" id="PF09118">
    <property type="entry name" value="GO-like_E_set"/>
    <property type="match status" value="1"/>
</dbReference>
<dbReference type="SUPFAM" id="SSF51101">
    <property type="entry name" value="Mannose-binding lectins"/>
    <property type="match status" value="2"/>
</dbReference>
<dbReference type="GO" id="GO:0020037">
    <property type="term" value="F:heme binding"/>
    <property type="evidence" value="ECO:0007669"/>
    <property type="project" value="InterPro"/>
</dbReference>
<feature type="domain" description="Cytochrome c" evidence="7">
    <location>
        <begin position="1267"/>
        <end position="1393"/>
    </location>
</feature>
<dbReference type="GO" id="GO:0005509">
    <property type="term" value="F:calcium ion binding"/>
    <property type="evidence" value="ECO:0007669"/>
    <property type="project" value="InterPro"/>
</dbReference>
<dbReference type="InterPro" id="IPR009056">
    <property type="entry name" value="Cyt_c-like_dom"/>
</dbReference>
<dbReference type="Gene3D" id="2.100.10.30">
    <property type="entry name" value="Jacalin-like lectin domain"/>
    <property type="match status" value="2"/>
</dbReference>
<dbReference type="InterPro" id="IPR001229">
    <property type="entry name" value="Jacalin-like_lectin_dom"/>
</dbReference>
<dbReference type="NCBIfam" id="TIGR02276">
    <property type="entry name" value="beta_rpt_yvtn"/>
    <property type="match status" value="1"/>
</dbReference>
<dbReference type="EMBL" id="CYGX02000019">
    <property type="protein sequence ID" value="SIT39028.1"/>
    <property type="molecule type" value="Genomic_DNA"/>
</dbReference>
<protein>
    <submittedName>
        <fullName evidence="9">40-residue YVTN family beta-propeller repeat (3 repeats) (Modular protein)</fullName>
    </submittedName>
</protein>
<name>A0A1N7RV94_9BURK</name>
<dbReference type="InterPro" id="IPR037293">
    <property type="entry name" value="Gal_Oxidase_central_sf"/>
</dbReference>
<dbReference type="Gene3D" id="2.130.10.10">
    <property type="entry name" value="YVTN repeat-like/Quinoprotein amine dehydrogenase"/>
    <property type="match status" value="2"/>
</dbReference>
<dbReference type="Pfam" id="PF05345">
    <property type="entry name" value="He_PIG"/>
    <property type="match status" value="2"/>
</dbReference>
<evidence type="ECO:0000259" key="6">
    <source>
        <dbReference type="PROSITE" id="PS50093"/>
    </source>
</evidence>
<dbReference type="InterPro" id="IPR015202">
    <property type="entry name" value="GO-like_E_set"/>
</dbReference>
<feature type="domain" description="Jacalin-type lectin" evidence="8">
    <location>
        <begin position="572"/>
        <end position="713"/>
    </location>
</feature>
<dbReference type="GO" id="GO:0009055">
    <property type="term" value="F:electron transfer activity"/>
    <property type="evidence" value="ECO:0007669"/>
    <property type="project" value="InterPro"/>
</dbReference>
<dbReference type="CDD" id="cd02851">
    <property type="entry name" value="E_set_GO_C"/>
    <property type="match status" value="1"/>
</dbReference>
<feature type="domain" description="Cytochrome c" evidence="7">
    <location>
        <begin position="1409"/>
        <end position="1517"/>
    </location>
</feature>
<keyword evidence="10" id="KW-1185">Reference proteome</keyword>
<keyword evidence="2 5" id="KW-0479">Metal-binding</keyword>
<dbReference type="Pfam" id="PF01419">
    <property type="entry name" value="Jacalin"/>
    <property type="match status" value="2"/>
</dbReference>
<dbReference type="PANTHER" id="PTHR32208">
    <property type="entry name" value="SECRETED PROTEIN-RELATED"/>
    <property type="match status" value="1"/>
</dbReference>
<evidence type="ECO:0000256" key="4">
    <source>
        <dbReference type="ARBA" id="ARBA00023004"/>
    </source>
</evidence>
<dbReference type="InterPro" id="IPR015919">
    <property type="entry name" value="Cadherin-like_sf"/>
</dbReference>
<gene>
    <name evidence="9" type="ORF">BN2475_190029</name>
</gene>
<dbReference type="GO" id="GO:0016020">
    <property type="term" value="C:membrane"/>
    <property type="evidence" value="ECO:0007669"/>
    <property type="project" value="InterPro"/>
</dbReference>
<dbReference type="SUPFAM" id="SSF49313">
    <property type="entry name" value="Cadherin-like"/>
    <property type="match status" value="2"/>
</dbReference>
<dbReference type="InterPro" id="IPR014756">
    <property type="entry name" value="Ig_E-set"/>
</dbReference>
<dbReference type="PROSITE" id="PS51007">
    <property type="entry name" value="CYTC"/>
    <property type="match status" value="2"/>
</dbReference>
<sequence>MTIATPAKAQWSNVTTLSLVPSLASPLPNGKVLLFAADSQFSFTMNQSGAGGAQTYSTLYDPNTNAATDVLVSNTGHEMFCSGTSNLMDGRLLIAGGGDDAKTSIYDPASNTWTSSGLLNIPRAYNANTVLANGSVLTLGGSWLGGSADKNAEIWSPSTGNWSLLSGVPVSPFLEPGQSSPDLYVADSHLWLIPAGNGKVFHAGAGEQMHWISTQGSGSVTSAGVRGDDVFAFHGNTVMYDTGKVLKEGGSPQNVNAPSSSAAYVIDLNTGVNVRKINPMNFTRSYHNSVVLPNGQVVIIGGMTVGGQFTDSNAVMQPEIFDPVTETFTLMPAMAVPRDYHSVAVLLADGRVLAAGGGLCGAGCAANHPDLQILTPNYLLNSDGTPAVRPAITSAPSYASYGSVINVTTDSTVTAFSLVRVASTTHTVNNDQRRLSLTFSSSGANSYQLNVPSNPGWAVPGVYMLFGMNSNGTPSIAKMITVGGNGAPVLTPPDTQTSYVGTAVSVALQAGANGGAAISFSAAGLPPGLSINASTGVITGTPTTQGTFYPTVTVANGSSRVSSYLEWDVGATAPSRGVGQVYGSPAAGTAFTDAVAGPLTAVNLHAGWWLDSIQGVNASGPLALHGGSGGNAAAFTVPAGQYLVRIFGIAGDSAIAQISFVTNTGQTFGSYGSDQGQTHNTPFDYTVPQGTQIVGFTGSAGQYLNALGVLYSPVVTAPVMPVIATPTAPTSYVGVQTSLALSASEPGSNTLTYSATGLPPGVLINPSTGVIAGFPTAAGSYPVNASVSDGNGGSASTSFTWVIQPPIPVIQPVSAPPAVSGAAVNYSVDAGTGTFQYTWNFGDGSPTTALSSANTASYTYASPGVYTVTVTAQNSTGVSVTRTFVQAVTASAATGGSAQSSSSIAVEKRSSASDRLWVVNSDNGSVSVIDTASNTMVAEIPVGNEPRTVAINGATAVVTNKESATLSVLSTASLSVVKTVAMPRATQPYGVLIGPDGSAYVSLEATGQVLKFDTSWTQTASAAVPGVRHLALSADGKRLFASRFITAPQPGENTKSVQTSVNGVATGGTVTELSPTNLAQVRQMVLKFSPLPDTVVSGRGVPNYLGALAISPDGANAWVPSKQDNIQRGSYRDGNPLDFQTTVRAVTSHLDLSANTEDLAGRVFHVNSGFATAAVYHPSGAYLFVALETSREIAVLDVAGKREILRVAAGRAPDGLSLSSDGTKLYVYNFMDRTVGVYDLSLLLKYGSLGLPQLATMTTIGTEKLPANVLEGKQYFYDAQDTRLARDRWMSCASCHNEGGQDGRVWDFTSLGEGLRNTIMLRGRAGGHGNKHWSANFDEIQDFEGQIRSFAQGTGLMTDQQFNTGTRNQPLGDPKAGVSADLDALAAYVTSFNVFSPSPYRNADGSLTSAAVAGKAVFAAQCSSCHGGVNFTDSYTFAGTSTADLHNIGTLYAGSGNRLGGALPGFDTPTLRDVWLSAPYLHDGSAPTIGAAITAHTSLSLSAADLASVSAYVLQIGSEESAAPVAPGSYNTSPIFGTPSAGTAFTDVAKAGAPLTGVKLNSGWWLDNIQGVTSAGALAAHGGTGGTAASFALPAGQYLVGISGIAGDSTISQISFISNTGKAYGPYGQNLGQTTSKPFNYTVPAGNKIYGFTGASGVYLNAIGVIYGP</sequence>
<evidence type="ECO:0000256" key="3">
    <source>
        <dbReference type="ARBA" id="ARBA00022729"/>
    </source>
</evidence>
<evidence type="ECO:0000256" key="1">
    <source>
        <dbReference type="ARBA" id="ARBA00022617"/>
    </source>
</evidence>
<dbReference type="SMART" id="SM00612">
    <property type="entry name" value="Kelch"/>
    <property type="match status" value="2"/>
</dbReference>
<dbReference type="InterPro" id="IPR009880">
    <property type="entry name" value="Glyoxal_oxidase_N"/>
</dbReference>
<dbReference type="SUPFAM" id="SSF49299">
    <property type="entry name" value="PKD domain"/>
    <property type="match status" value="1"/>
</dbReference>
<dbReference type="PROSITE" id="PS50093">
    <property type="entry name" value="PKD"/>
    <property type="match status" value="1"/>
</dbReference>
<dbReference type="InterPro" id="IPR011043">
    <property type="entry name" value="Gal_Oxase/kelch_b-propeller"/>
</dbReference>
<dbReference type="InterPro" id="IPR011045">
    <property type="entry name" value="N2O_reductase_N"/>
</dbReference>
<evidence type="ECO:0000256" key="5">
    <source>
        <dbReference type="PROSITE-ProRule" id="PRU00433"/>
    </source>
</evidence>
<dbReference type="InterPro" id="IPR035986">
    <property type="entry name" value="PKD_dom_sf"/>
</dbReference>
<dbReference type="Pfam" id="PF18911">
    <property type="entry name" value="PKD_4"/>
    <property type="match status" value="1"/>
</dbReference>
<dbReference type="PROSITE" id="PS51752">
    <property type="entry name" value="JACALIN_LECTIN"/>
    <property type="match status" value="2"/>
</dbReference>
<dbReference type="Gene3D" id="2.60.40.10">
    <property type="entry name" value="Immunoglobulins"/>
    <property type="match status" value="4"/>
</dbReference>
<dbReference type="InterPro" id="IPR036909">
    <property type="entry name" value="Cyt_c-like_dom_sf"/>
</dbReference>
<dbReference type="SUPFAM" id="SSF46626">
    <property type="entry name" value="Cytochrome c"/>
    <property type="match status" value="2"/>
</dbReference>
<dbReference type="CDD" id="cd00146">
    <property type="entry name" value="PKD"/>
    <property type="match status" value="1"/>
</dbReference>
<dbReference type="InterPro" id="IPR022409">
    <property type="entry name" value="PKD/Chitinase_dom"/>
</dbReference>
<feature type="domain" description="PKD" evidence="6">
    <location>
        <begin position="830"/>
        <end position="895"/>
    </location>
</feature>
<keyword evidence="1 5" id="KW-0349">Heme</keyword>
<dbReference type="InterPro" id="IPR013783">
    <property type="entry name" value="Ig-like_fold"/>
</dbReference>
<dbReference type="SMART" id="SM00915">
    <property type="entry name" value="Jacalin"/>
    <property type="match status" value="2"/>
</dbReference>
<dbReference type="InterPro" id="IPR000601">
    <property type="entry name" value="PKD_dom"/>
</dbReference>
<keyword evidence="3" id="KW-0732">Signal</keyword>
<evidence type="ECO:0000313" key="9">
    <source>
        <dbReference type="EMBL" id="SIT39028.1"/>
    </source>
</evidence>
<evidence type="ECO:0000313" key="10">
    <source>
        <dbReference type="Proteomes" id="UP000187012"/>
    </source>
</evidence>
<feature type="domain" description="Jacalin-type lectin" evidence="8">
    <location>
        <begin position="1530"/>
        <end position="1669"/>
    </location>
</feature>
<dbReference type="InterPro" id="IPR015943">
    <property type="entry name" value="WD40/YVTN_repeat-like_dom_sf"/>
</dbReference>
<dbReference type="STRING" id="1247936.BN2475_190029"/>
<dbReference type="SUPFAM" id="SSF50974">
    <property type="entry name" value="Nitrous oxide reductase, N-terminal domain"/>
    <property type="match status" value="1"/>
</dbReference>
<dbReference type="InterPro" id="IPR006652">
    <property type="entry name" value="Kelch_1"/>
</dbReference>
<dbReference type="SMART" id="SM00089">
    <property type="entry name" value="PKD"/>
    <property type="match status" value="1"/>
</dbReference>
<dbReference type="PANTHER" id="PTHR32208:SF56">
    <property type="entry name" value="GALACTOSE OXIDASE-RELATED"/>
    <property type="match status" value="1"/>
</dbReference>
<evidence type="ECO:0000256" key="2">
    <source>
        <dbReference type="ARBA" id="ARBA00022723"/>
    </source>
</evidence>
<dbReference type="Pfam" id="PF21419">
    <property type="entry name" value="RoxA-like_Cyt-c"/>
    <property type="match status" value="1"/>
</dbReference>
<dbReference type="SUPFAM" id="SSF81296">
    <property type="entry name" value="E set domains"/>
    <property type="match status" value="1"/>
</dbReference>
<dbReference type="Proteomes" id="UP000187012">
    <property type="component" value="Unassembled WGS sequence"/>
</dbReference>
<keyword evidence="4 5" id="KW-0408">Iron</keyword>
<dbReference type="Pfam" id="PF07250">
    <property type="entry name" value="Glyoxal_oxid_N"/>
    <property type="match status" value="1"/>
</dbReference>